<keyword evidence="7 12" id="KW-0067">ATP-binding</keyword>
<dbReference type="InterPro" id="IPR013155">
    <property type="entry name" value="M/V/L/I-tRNA-synth_anticd-bd"/>
</dbReference>
<feature type="domain" description="Zinc finger FPG/IleRS-type" evidence="14">
    <location>
        <begin position="959"/>
        <end position="987"/>
    </location>
</feature>
<dbReference type="Pfam" id="PF06827">
    <property type="entry name" value="zf-FPG_IleRS"/>
    <property type="match status" value="1"/>
</dbReference>
<keyword evidence="4 12" id="KW-0479">Metal-binding</keyword>
<gene>
    <name evidence="12 16" type="primary">ileS</name>
    <name evidence="16" type="ORF">ACFMB1_06275</name>
</gene>
<comment type="caution">
    <text evidence="16">The sequence shown here is derived from an EMBL/GenBank/DDBJ whole genome shotgun (WGS) entry which is preliminary data.</text>
</comment>
<proteinExistence type="inferred from homology"/>
<dbReference type="Gene3D" id="3.40.50.620">
    <property type="entry name" value="HUPs"/>
    <property type="match status" value="2"/>
</dbReference>
<dbReference type="InterPro" id="IPR002301">
    <property type="entry name" value="Ile-tRNA-ligase"/>
</dbReference>
<evidence type="ECO:0000256" key="11">
    <source>
        <dbReference type="ARBA" id="ARBA00048359"/>
    </source>
</evidence>
<comment type="domain">
    <text evidence="12">IleRS has two distinct active sites: one for aminoacylation and one for editing. The misactivated valine is translocated from the active site to the editing site, which sterically excludes the correctly activated isoleucine. The single editing site contains two valyl binding pockets, one specific for each substrate (Val-AMP or Val-tRNA(Ile)).</text>
</comment>
<dbReference type="Gene3D" id="3.90.740.10">
    <property type="entry name" value="Valyl/Leucyl/Isoleucyl-tRNA synthetase, editing domain"/>
    <property type="match status" value="1"/>
</dbReference>
<keyword evidence="2 12" id="KW-0963">Cytoplasm</keyword>
<dbReference type="InterPro" id="IPR033708">
    <property type="entry name" value="Anticodon_Ile_BEm"/>
</dbReference>
<evidence type="ECO:0000256" key="1">
    <source>
        <dbReference type="ARBA" id="ARBA00006887"/>
    </source>
</evidence>
<evidence type="ECO:0000256" key="12">
    <source>
        <dbReference type="HAMAP-Rule" id="MF_02002"/>
    </source>
</evidence>
<dbReference type="SUPFAM" id="SSF52374">
    <property type="entry name" value="Nucleotidylyl transferase"/>
    <property type="match status" value="1"/>
</dbReference>
<comment type="cofactor">
    <cofactor evidence="12">
        <name>Zn(2+)</name>
        <dbReference type="ChEBI" id="CHEBI:29105"/>
    </cofactor>
    <text evidence="12">Binds 1 zinc ion per subunit.</text>
</comment>
<evidence type="ECO:0000256" key="3">
    <source>
        <dbReference type="ARBA" id="ARBA00022598"/>
    </source>
</evidence>
<dbReference type="InterPro" id="IPR002300">
    <property type="entry name" value="aa-tRNA-synth_Ia"/>
</dbReference>
<sequence>MTMPDASKDATSEGRDYKDTLFLPETQFPMRAGLPKAEPQWLKRWADMDLYKRLRESAKGRTKYILHDGPPYANGHLHMGHAFNKVLKDLVVRSRQMLGYDANYVPGWDCHGLPIEWQVEKEFAEKGRAKRDVSKNEFRSACRVYAEKWVDIQRGEFKRYGIEGDWDHPYTTMAFDAEAAIVNELLKFVDKDLLYRGSKPVMWSPVEQTALAEAEIEYHDHQSTTIWVKFPVSRIAPSSAKAYAEFWKLDDPKSGAQFEQAFKQSSIVIWTTTPWTIPGNRAICYGPKMSYGLYEVVSMKDDLGFEPWSKPGDKLVVSHALAESVKEAGLIKEWKCLFEVPGDLLEGVTCDHPLKGLAGGYEFTVPLLAGDHVTDEAGTGFVHTAPGHGQEDYIAWVTAFGMEAEIPHTVDEYGAYTEEAPGFEGARVLVIEGKKKGKEGDANKRVIEALIEHGNLLARGRLVHSYPHSWRSKAPVIFRNTPQWFIRLGGVGEGGLRDTALNAIDDTQFTPASGRNRIRAMVEGRPDWLVSRQRAWGVPIAIFVNAKGEPLNDAKVNARIVEAVKRHGADAWFDTPAQEFLGDDHSANEYEKVEDILDVWFDSGSTHAFCLEGRDDLKWPADLYLEGSDQHRGWFQSSLLESCGTRGRAPYDSVLTHGFVLDDQGRKMSKSIGNVVDPAEITQQYGADILRIWTASSDYSDDLRIGKEIIGSAVDAYRKLRNTLRYLIGALDGFSDAERLDPKDMPELERYILHRLAVLDDEVRAGYEKFDFKGVWRKCLDFASLELSAFYLDIRKDSLYCDRPDDVGRRAARTVMAEVFDRLVTWLAPVCVFTMEEAWLARHPSDDGSVHLQQFPETPKAWRDDVLGAKWKKIREVRRVVTGALEVERREKRIGASLEAAPVVHIADADLLKAYDGLDAAELFITSGATLTNKPAPENAFRLEGETQAVAVVPVEAEGEKCRRCWRILPEVGAHEAHADICERCIDAVEDADARKSA</sequence>
<evidence type="ECO:0000256" key="5">
    <source>
        <dbReference type="ARBA" id="ARBA00022741"/>
    </source>
</evidence>
<evidence type="ECO:0000259" key="15">
    <source>
        <dbReference type="Pfam" id="PF08264"/>
    </source>
</evidence>
<dbReference type="GO" id="GO:0004822">
    <property type="term" value="F:isoleucine-tRNA ligase activity"/>
    <property type="evidence" value="ECO:0007669"/>
    <property type="project" value="UniProtKB-EC"/>
</dbReference>
<feature type="domain" description="Methionyl/Valyl/Leucyl/Isoleucyl-tRNA synthetase anticodon-binding" evidence="15">
    <location>
        <begin position="749"/>
        <end position="900"/>
    </location>
</feature>
<evidence type="ECO:0000256" key="10">
    <source>
        <dbReference type="ARBA" id="ARBA00025217"/>
    </source>
</evidence>
<dbReference type="InterPro" id="IPR014729">
    <property type="entry name" value="Rossmann-like_a/b/a_fold"/>
</dbReference>
<evidence type="ECO:0000256" key="8">
    <source>
        <dbReference type="ARBA" id="ARBA00022917"/>
    </source>
</evidence>
<dbReference type="PANTHER" id="PTHR42765:SF1">
    <property type="entry name" value="ISOLEUCINE--TRNA LIGASE, MITOCHONDRIAL"/>
    <property type="match status" value="1"/>
</dbReference>
<protein>
    <recommendedName>
        <fullName evidence="12">Isoleucine--tRNA ligase</fullName>
        <ecNumber evidence="12">6.1.1.5</ecNumber>
    </recommendedName>
    <alternativeName>
        <fullName evidence="12">Isoleucyl-tRNA synthetase</fullName>
        <shortName evidence="12">IleRS</shortName>
    </alternativeName>
</protein>
<dbReference type="Pfam" id="PF08264">
    <property type="entry name" value="Anticodon_1"/>
    <property type="match status" value="1"/>
</dbReference>
<dbReference type="InterPro" id="IPR023585">
    <property type="entry name" value="Ile-tRNA-ligase_type1"/>
</dbReference>
<dbReference type="SUPFAM" id="SSF47323">
    <property type="entry name" value="Anticodon-binding domain of a subclass of class I aminoacyl-tRNA synthetases"/>
    <property type="match status" value="1"/>
</dbReference>
<feature type="short sequence motif" description="'KMSKS' region" evidence="12">
    <location>
        <begin position="667"/>
        <end position="671"/>
    </location>
</feature>
<feature type="binding site" evidence="12">
    <location>
        <position position="985"/>
    </location>
    <ligand>
        <name>Zn(2+)</name>
        <dbReference type="ChEBI" id="CHEBI:29105"/>
    </ligand>
</feature>
<dbReference type="Pfam" id="PF00133">
    <property type="entry name" value="tRNA-synt_1"/>
    <property type="match status" value="1"/>
</dbReference>
<evidence type="ECO:0000259" key="13">
    <source>
        <dbReference type="Pfam" id="PF00133"/>
    </source>
</evidence>
<dbReference type="HAMAP" id="MF_02002">
    <property type="entry name" value="Ile_tRNA_synth_type1"/>
    <property type="match status" value="1"/>
</dbReference>
<comment type="subcellular location">
    <subcellularLocation>
        <location evidence="12">Cytoplasm</location>
    </subcellularLocation>
</comment>
<comment type="function">
    <text evidence="10 12">Catalyzes the attachment of isoleucine to tRNA(Ile). As IleRS can inadvertently accommodate and process structurally similar amino acids such as valine, to avoid such errors it has two additional distinct tRNA(Ile)-dependent editing activities. One activity is designated as 'pretransfer' editing and involves the hydrolysis of activated Val-AMP. The other activity is designated 'posttransfer' editing and involves deacylation of mischarged Val-tRNA(Ile).</text>
</comment>
<evidence type="ECO:0000256" key="6">
    <source>
        <dbReference type="ARBA" id="ARBA00022833"/>
    </source>
</evidence>
<dbReference type="PROSITE" id="PS00178">
    <property type="entry name" value="AA_TRNA_LIGASE_I"/>
    <property type="match status" value="1"/>
</dbReference>
<evidence type="ECO:0000313" key="17">
    <source>
        <dbReference type="Proteomes" id="UP001596116"/>
    </source>
</evidence>
<evidence type="ECO:0000256" key="2">
    <source>
        <dbReference type="ARBA" id="ARBA00022490"/>
    </source>
</evidence>
<dbReference type="Gene3D" id="1.10.730.20">
    <property type="match status" value="1"/>
</dbReference>
<organism evidence="16 17">
    <name type="scientific">Hyphococcus aureus</name>
    <dbReference type="NCBI Taxonomy" id="2666033"/>
    <lineage>
        <taxon>Bacteria</taxon>
        <taxon>Pseudomonadati</taxon>
        <taxon>Pseudomonadota</taxon>
        <taxon>Alphaproteobacteria</taxon>
        <taxon>Parvularculales</taxon>
        <taxon>Parvularculaceae</taxon>
        <taxon>Hyphococcus</taxon>
    </lineage>
</organism>
<dbReference type="InterPro" id="IPR009080">
    <property type="entry name" value="tRNAsynth_Ia_anticodon-bd"/>
</dbReference>
<dbReference type="InterPro" id="IPR010663">
    <property type="entry name" value="Znf_FPG/IleRS"/>
</dbReference>
<keyword evidence="6 12" id="KW-0862">Zinc</keyword>
<feature type="binding site" evidence="12">
    <location>
        <position position="982"/>
    </location>
    <ligand>
        <name>Zn(2+)</name>
        <dbReference type="ChEBI" id="CHEBI:29105"/>
    </ligand>
</feature>
<reference evidence="16 17" key="1">
    <citation type="submission" date="2024-09" db="EMBL/GenBank/DDBJ databases">
        <authorList>
            <person name="Zhang Z.-H."/>
        </authorList>
    </citation>
    <scope>NUCLEOTIDE SEQUENCE [LARGE SCALE GENOMIC DNA]</scope>
    <source>
        <strain evidence="16 17">HHTR114</strain>
    </source>
</reference>
<evidence type="ECO:0000256" key="4">
    <source>
        <dbReference type="ARBA" id="ARBA00022723"/>
    </source>
</evidence>
<feature type="domain" description="Aminoacyl-tRNA synthetase class Ia" evidence="13">
    <location>
        <begin position="40"/>
        <end position="705"/>
    </location>
</feature>
<keyword evidence="3 12" id="KW-0436">Ligase</keyword>
<feature type="binding site" evidence="12">
    <location>
        <position position="670"/>
    </location>
    <ligand>
        <name>ATP</name>
        <dbReference type="ChEBI" id="CHEBI:30616"/>
    </ligand>
</feature>
<dbReference type="InterPro" id="IPR050081">
    <property type="entry name" value="Ile-tRNA_ligase"/>
</dbReference>
<dbReference type="CDD" id="cd07960">
    <property type="entry name" value="Anticodon_Ia_Ile_BEm"/>
    <property type="match status" value="1"/>
</dbReference>
<feature type="binding site" evidence="12">
    <location>
        <position position="626"/>
    </location>
    <ligand>
        <name>L-isoleucyl-5'-AMP</name>
        <dbReference type="ChEBI" id="CHEBI:178002"/>
    </ligand>
</feature>
<dbReference type="PANTHER" id="PTHR42765">
    <property type="entry name" value="SOLEUCYL-TRNA SYNTHETASE"/>
    <property type="match status" value="1"/>
</dbReference>
<feature type="binding site" evidence="12">
    <location>
        <position position="965"/>
    </location>
    <ligand>
        <name>Zn(2+)</name>
        <dbReference type="ChEBI" id="CHEBI:29105"/>
    </ligand>
</feature>
<dbReference type="NCBIfam" id="TIGR00392">
    <property type="entry name" value="ileS"/>
    <property type="match status" value="1"/>
</dbReference>
<feature type="binding site" evidence="12">
    <location>
        <position position="962"/>
    </location>
    <ligand>
        <name>Zn(2+)</name>
        <dbReference type="ChEBI" id="CHEBI:29105"/>
    </ligand>
</feature>
<dbReference type="EC" id="6.1.1.5" evidence="12"/>
<feature type="short sequence motif" description="'HIGH' region" evidence="12">
    <location>
        <begin position="71"/>
        <end position="81"/>
    </location>
</feature>
<dbReference type="InterPro" id="IPR009008">
    <property type="entry name" value="Val/Leu/Ile-tRNA-synth_edit"/>
</dbReference>
<dbReference type="RefSeq" id="WP_379879528.1">
    <property type="nucleotide sequence ID" value="NZ_JBHPON010000001.1"/>
</dbReference>
<evidence type="ECO:0000313" key="16">
    <source>
        <dbReference type="EMBL" id="MFC6035143.1"/>
    </source>
</evidence>
<evidence type="ECO:0000256" key="7">
    <source>
        <dbReference type="ARBA" id="ARBA00022840"/>
    </source>
</evidence>
<keyword evidence="17" id="KW-1185">Reference proteome</keyword>
<keyword evidence="9 12" id="KW-0030">Aminoacyl-tRNA synthetase</keyword>
<evidence type="ECO:0000259" key="14">
    <source>
        <dbReference type="Pfam" id="PF06827"/>
    </source>
</evidence>
<dbReference type="SUPFAM" id="SSF50677">
    <property type="entry name" value="ValRS/IleRS/LeuRS editing domain"/>
    <property type="match status" value="1"/>
</dbReference>
<dbReference type="EMBL" id="JBHPON010000001">
    <property type="protein sequence ID" value="MFC6035143.1"/>
    <property type="molecule type" value="Genomic_DNA"/>
</dbReference>
<evidence type="ECO:0000256" key="9">
    <source>
        <dbReference type="ARBA" id="ARBA00023146"/>
    </source>
</evidence>
<comment type="catalytic activity">
    <reaction evidence="11 12">
        <text>tRNA(Ile) + L-isoleucine + ATP = L-isoleucyl-tRNA(Ile) + AMP + diphosphate</text>
        <dbReference type="Rhea" id="RHEA:11060"/>
        <dbReference type="Rhea" id="RHEA-COMP:9666"/>
        <dbReference type="Rhea" id="RHEA-COMP:9695"/>
        <dbReference type="ChEBI" id="CHEBI:30616"/>
        <dbReference type="ChEBI" id="CHEBI:33019"/>
        <dbReference type="ChEBI" id="CHEBI:58045"/>
        <dbReference type="ChEBI" id="CHEBI:78442"/>
        <dbReference type="ChEBI" id="CHEBI:78528"/>
        <dbReference type="ChEBI" id="CHEBI:456215"/>
        <dbReference type="EC" id="6.1.1.5"/>
    </reaction>
</comment>
<dbReference type="Proteomes" id="UP001596116">
    <property type="component" value="Unassembled WGS sequence"/>
</dbReference>
<accession>A0ABW1KSU0</accession>
<comment type="subunit">
    <text evidence="12">Monomer.</text>
</comment>
<name>A0ABW1KSU0_9PROT</name>
<dbReference type="PRINTS" id="PR00984">
    <property type="entry name" value="TRNASYNTHILE"/>
</dbReference>
<dbReference type="InterPro" id="IPR001412">
    <property type="entry name" value="aa-tRNA-synth_I_CS"/>
</dbReference>
<comment type="similarity">
    <text evidence="1 12">Belongs to the class-I aminoacyl-tRNA synthetase family. IleS type 1 subfamily.</text>
</comment>
<keyword evidence="8 12" id="KW-0648">Protein biosynthesis</keyword>
<keyword evidence="5 12" id="KW-0547">Nucleotide-binding</keyword>